<evidence type="ECO:0000313" key="1">
    <source>
        <dbReference type="EMBL" id="MCE3052526.1"/>
    </source>
</evidence>
<dbReference type="Proteomes" id="UP000823775">
    <property type="component" value="Unassembled WGS sequence"/>
</dbReference>
<sequence>MPWVLGSDGGGDKATPIKKENCGGEKRILLRYGKDRGRRMRLYGGTSLCGHQCLAGGGLWWLELFAGVDIWRRGKKAIAVKRKVRGEQGAMSSKLEGKMEKESGEVRGVAKLCDKREDEGSRSY</sequence>
<proteinExistence type="predicted"/>
<comment type="caution">
    <text evidence="1">The sequence shown here is derived from an EMBL/GenBank/DDBJ whole genome shotgun (WGS) entry which is preliminary data.</text>
</comment>
<keyword evidence="2" id="KW-1185">Reference proteome</keyword>
<dbReference type="EMBL" id="JACEIK010009681">
    <property type="protein sequence ID" value="MCE3052526.1"/>
    <property type="molecule type" value="Genomic_DNA"/>
</dbReference>
<accession>A0ABS8WRJ5</accession>
<reference evidence="1 2" key="1">
    <citation type="journal article" date="2021" name="BMC Genomics">
        <title>Datura genome reveals duplications of psychoactive alkaloid biosynthetic genes and high mutation rate following tissue culture.</title>
        <authorList>
            <person name="Rajewski A."/>
            <person name="Carter-House D."/>
            <person name="Stajich J."/>
            <person name="Litt A."/>
        </authorList>
    </citation>
    <scope>NUCLEOTIDE SEQUENCE [LARGE SCALE GENOMIC DNA]</scope>
    <source>
        <strain evidence="1">AR-01</strain>
    </source>
</reference>
<name>A0ABS8WRJ5_DATST</name>
<gene>
    <name evidence="1" type="ORF">HAX54_052832</name>
</gene>
<organism evidence="1 2">
    <name type="scientific">Datura stramonium</name>
    <name type="common">Jimsonweed</name>
    <name type="synonym">Common thornapple</name>
    <dbReference type="NCBI Taxonomy" id="4076"/>
    <lineage>
        <taxon>Eukaryota</taxon>
        <taxon>Viridiplantae</taxon>
        <taxon>Streptophyta</taxon>
        <taxon>Embryophyta</taxon>
        <taxon>Tracheophyta</taxon>
        <taxon>Spermatophyta</taxon>
        <taxon>Magnoliopsida</taxon>
        <taxon>eudicotyledons</taxon>
        <taxon>Gunneridae</taxon>
        <taxon>Pentapetalae</taxon>
        <taxon>asterids</taxon>
        <taxon>lamiids</taxon>
        <taxon>Solanales</taxon>
        <taxon>Solanaceae</taxon>
        <taxon>Solanoideae</taxon>
        <taxon>Datureae</taxon>
        <taxon>Datura</taxon>
    </lineage>
</organism>
<protein>
    <submittedName>
        <fullName evidence="1">Uncharacterized protein</fullName>
    </submittedName>
</protein>
<evidence type="ECO:0000313" key="2">
    <source>
        <dbReference type="Proteomes" id="UP000823775"/>
    </source>
</evidence>